<dbReference type="OrthoDB" id="9805504at2"/>
<keyword evidence="2" id="KW-1185">Reference proteome</keyword>
<sequence length="78" mass="8420">MRDLVDGQDLTCRLNGDRTYDREVGRCALDDGRDIGAVLIGQGLCGRCARFDSQGGYVEVQRAAGPFRGEVPGYGTSH</sequence>
<proteinExistence type="predicted"/>
<organism evidence="1 2">
    <name type="scientific">Primorskyibacter flagellatus</name>
    <dbReference type="NCBI Taxonomy" id="1387277"/>
    <lineage>
        <taxon>Bacteria</taxon>
        <taxon>Pseudomonadati</taxon>
        <taxon>Pseudomonadota</taxon>
        <taxon>Alphaproteobacteria</taxon>
        <taxon>Rhodobacterales</taxon>
        <taxon>Roseobacteraceae</taxon>
        <taxon>Primorskyibacter</taxon>
    </lineage>
</organism>
<dbReference type="SUPFAM" id="SSF50199">
    <property type="entry name" value="Staphylococcal nuclease"/>
    <property type="match status" value="1"/>
</dbReference>
<accession>A0A1W2DTV0</accession>
<gene>
    <name evidence="1" type="ORF">SAMN06295998_1183</name>
</gene>
<protein>
    <recommendedName>
        <fullName evidence="3">TNase-like domain-containing protein</fullName>
    </recommendedName>
</protein>
<name>A0A1W2DTV0_9RHOB</name>
<evidence type="ECO:0008006" key="3">
    <source>
        <dbReference type="Google" id="ProtNLM"/>
    </source>
</evidence>
<dbReference type="RefSeq" id="WP_084354000.1">
    <property type="nucleotide sequence ID" value="NZ_FWYD01000018.1"/>
</dbReference>
<dbReference type="EMBL" id="FWYD01000018">
    <property type="protein sequence ID" value="SMD00889.1"/>
    <property type="molecule type" value="Genomic_DNA"/>
</dbReference>
<dbReference type="STRING" id="1387277.SAMN06295998_1183"/>
<dbReference type="InterPro" id="IPR035437">
    <property type="entry name" value="SNase_OB-fold_sf"/>
</dbReference>
<evidence type="ECO:0000313" key="1">
    <source>
        <dbReference type="EMBL" id="SMD00889.1"/>
    </source>
</evidence>
<dbReference type="AlphaFoldDB" id="A0A1W2DTV0"/>
<reference evidence="1 2" key="1">
    <citation type="submission" date="2017-04" db="EMBL/GenBank/DDBJ databases">
        <authorList>
            <person name="Afonso C.L."/>
            <person name="Miller P.J."/>
            <person name="Scott M.A."/>
            <person name="Spackman E."/>
            <person name="Goraichik I."/>
            <person name="Dimitrov K.M."/>
            <person name="Suarez D.L."/>
            <person name="Swayne D.E."/>
        </authorList>
    </citation>
    <scope>NUCLEOTIDE SEQUENCE [LARGE SCALE GENOMIC DNA]</scope>
    <source>
        <strain evidence="1 2">CGMCC 1.12644</strain>
    </source>
</reference>
<dbReference type="Proteomes" id="UP000192330">
    <property type="component" value="Unassembled WGS sequence"/>
</dbReference>
<evidence type="ECO:0000313" key="2">
    <source>
        <dbReference type="Proteomes" id="UP000192330"/>
    </source>
</evidence>